<feature type="domain" description="Thioredoxin" evidence="5">
    <location>
        <begin position="35"/>
        <end position="200"/>
    </location>
</feature>
<dbReference type="GO" id="GO:0046872">
    <property type="term" value="F:metal ion binding"/>
    <property type="evidence" value="ECO:0007669"/>
    <property type="project" value="UniProtKB-KW"/>
</dbReference>
<reference evidence="6" key="1">
    <citation type="submission" date="2015-08" db="EMBL/GenBank/DDBJ databases">
        <title>Complete DNA Sequence of Pseudomonas syringae pv. actinidiae, the Causal Agent of Kiwifruit Canker Disease.</title>
        <authorList>
            <person name="Rikkerink E.H.A."/>
            <person name="Fineran P.C."/>
        </authorList>
    </citation>
    <scope>NUCLEOTIDE SEQUENCE</scope>
    <source>
        <strain evidence="6">DSM 13666</strain>
    </source>
</reference>
<dbReference type="InterPro" id="IPR013766">
    <property type="entry name" value="Thioredoxin_domain"/>
</dbReference>
<dbReference type="InterPro" id="IPR036249">
    <property type="entry name" value="Thioredoxin-like_sf"/>
</dbReference>
<dbReference type="PANTHER" id="PTHR12151">
    <property type="entry name" value="ELECTRON TRANSPORT PROTIN SCO1/SENC FAMILY MEMBER"/>
    <property type="match status" value="1"/>
</dbReference>
<proteinExistence type="inferred from homology"/>
<dbReference type="Gene3D" id="3.40.30.10">
    <property type="entry name" value="Glutaredoxin"/>
    <property type="match status" value="1"/>
</dbReference>
<evidence type="ECO:0000259" key="5">
    <source>
        <dbReference type="PROSITE" id="PS51352"/>
    </source>
</evidence>
<feature type="binding site" evidence="3">
    <location>
        <position position="163"/>
    </location>
    <ligand>
        <name>Cu cation</name>
        <dbReference type="ChEBI" id="CHEBI:23378"/>
    </ligand>
</feature>
<comment type="caution">
    <text evidence="6">The sequence shown here is derived from an EMBL/GenBank/DDBJ whole genome shotgun (WGS) entry which is preliminary data.</text>
</comment>
<gene>
    <name evidence="6" type="ORF">AMD02_03125</name>
</gene>
<dbReference type="PATRIC" id="fig|136160.3.peg.863"/>
<evidence type="ECO:0000256" key="1">
    <source>
        <dbReference type="ARBA" id="ARBA00010996"/>
    </source>
</evidence>
<feature type="disulfide bond" description="Redox-active" evidence="4">
    <location>
        <begin position="73"/>
        <end position="77"/>
    </location>
</feature>
<dbReference type="AlphaFoldDB" id="A0A0M0KHC1"/>
<dbReference type="PROSITE" id="PS51257">
    <property type="entry name" value="PROKAR_LIPOPROTEIN"/>
    <property type="match status" value="1"/>
</dbReference>
<dbReference type="CDD" id="cd02968">
    <property type="entry name" value="SCO"/>
    <property type="match status" value="1"/>
</dbReference>
<protein>
    <submittedName>
        <fullName evidence="6">Transporter</fullName>
    </submittedName>
</protein>
<dbReference type="EMBL" id="LILD01000001">
    <property type="protein sequence ID" value="KOO37957.1"/>
    <property type="molecule type" value="Genomic_DNA"/>
</dbReference>
<evidence type="ECO:0000256" key="2">
    <source>
        <dbReference type="ARBA" id="ARBA00023008"/>
    </source>
</evidence>
<keyword evidence="3" id="KW-0479">Metal-binding</keyword>
<dbReference type="RefSeq" id="WP_053430432.1">
    <property type="nucleotide sequence ID" value="NZ_CP040441.1"/>
</dbReference>
<comment type="similarity">
    <text evidence="1">Belongs to the SCO1/2 family.</text>
</comment>
<evidence type="ECO:0000256" key="3">
    <source>
        <dbReference type="PIRSR" id="PIRSR603782-1"/>
    </source>
</evidence>
<keyword evidence="4" id="KW-1015">Disulfide bond</keyword>
<dbReference type="Pfam" id="PF02630">
    <property type="entry name" value="SCO1-SenC"/>
    <property type="match status" value="1"/>
</dbReference>
<evidence type="ECO:0000313" key="6">
    <source>
        <dbReference type="EMBL" id="KOO37957.1"/>
    </source>
</evidence>
<dbReference type="GeneID" id="87598854"/>
<evidence type="ECO:0000256" key="4">
    <source>
        <dbReference type="PIRSR" id="PIRSR603782-2"/>
    </source>
</evidence>
<dbReference type="PROSITE" id="PS51352">
    <property type="entry name" value="THIOREDOXIN_2"/>
    <property type="match status" value="1"/>
</dbReference>
<feature type="binding site" evidence="3">
    <location>
        <position position="73"/>
    </location>
    <ligand>
        <name>Cu cation</name>
        <dbReference type="ChEBI" id="CHEBI:23378"/>
    </ligand>
</feature>
<dbReference type="PANTHER" id="PTHR12151:SF25">
    <property type="entry name" value="LINALOOL DEHYDRATASE_ISOMERASE DOMAIN-CONTAINING PROTEIN"/>
    <property type="match status" value="1"/>
</dbReference>
<name>A0A0M0KHC1_ALKHA</name>
<accession>A0A0M0KHC1</accession>
<organism evidence="6">
    <name type="scientific">Halalkalibacterium halodurans</name>
    <name type="common">Bacillus halodurans</name>
    <dbReference type="NCBI Taxonomy" id="86665"/>
    <lineage>
        <taxon>Bacteria</taxon>
        <taxon>Bacillati</taxon>
        <taxon>Bacillota</taxon>
        <taxon>Bacilli</taxon>
        <taxon>Bacillales</taxon>
        <taxon>Bacillaceae</taxon>
        <taxon>Halalkalibacterium (ex Joshi et al. 2022)</taxon>
    </lineage>
</organism>
<dbReference type="InterPro" id="IPR003782">
    <property type="entry name" value="SCO1/SenC"/>
</dbReference>
<keyword evidence="2 3" id="KW-0186">Copper</keyword>
<dbReference type="SUPFAM" id="SSF52833">
    <property type="entry name" value="Thioredoxin-like"/>
    <property type="match status" value="1"/>
</dbReference>
<sequence>MKQMLGIVLFMFILSGCNWMYSTGNSSNANDFDLSSAGLTVPDFEFTNQLGERFGSPQLDGQYWLATMAFTNCPSVCPTMIPNMKNLQDEMIAKGIEMKFVMFTVDPETDTPDHLKTYSENVGADHSYWHFLTGYEFEEIQELSLEAFKSPVEQVEESNDIMHSTRFFLVNPEGLVIRAYDGLESNQKEIIRDLLEVVKE</sequence>
<feature type="binding site" evidence="3">
    <location>
        <position position="77"/>
    </location>
    <ligand>
        <name>Cu cation</name>
        <dbReference type="ChEBI" id="CHEBI:23378"/>
    </ligand>
</feature>